<comment type="caution">
    <text evidence="2">The sequence shown here is derived from an EMBL/GenBank/DDBJ whole genome shotgun (WGS) entry which is preliminary data.</text>
</comment>
<protein>
    <submittedName>
        <fullName evidence="2">Uncharacterized protein</fullName>
    </submittedName>
</protein>
<evidence type="ECO:0000256" key="1">
    <source>
        <dbReference type="SAM" id="Phobius"/>
    </source>
</evidence>
<dbReference type="EMBL" id="BARV01045097">
    <property type="protein sequence ID" value="GAI65879.1"/>
    <property type="molecule type" value="Genomic_DNA"/>
</dbReference>
<accession>X1SDK3</accession>
<evidence type="ECO:0000313" key="2">
    <source>
        <dbReference type="EMBL" id="GAI65879.1"/>
    </source>
</evidence>
<gene>
    <name evidence="2" type="ORF">S06H3_66298</name>
</gene>
<name>X1SDK3_9ZZZZ</name>
<keyword evidence="1" id="KW-1133">Transmembrane helix</keyword>
<feature type="transmembrane region" description="Helical" evidence="1">
    <location>
        <begin position="12"/>
        <end position="34"/>
    </location>
</feature>
<reference evidence="2" key="1">
    <citation type="journal article" date="2014" name="Front. Microbiol.">
        <title>High frequency of phylogenetically diverse reductive dehalogenase-homologous genes in deep subseafloor sedimentary metagenomes.</title>
        <authorList>
            <person name="Kawai M."/>
            <person name="Futagami T."/>
            <person name="Toyoda A."/>
            <person name="Takaki Y."/>
            <person name="Nishi S."/>
            <person name="Hori S."/>
            <person name="Arai W."/>
            <person name="Tsubouchi T."/>
            <person name="Morono Y."/>
            <person name="Uchiyama I."/>
            <person name="Ito T."/>
            <person name="Fujiyama A."/>
            <person name="Inagaki F."/>
            <person name="Takami H."/>
        </authorList>
    </citation>
    <scope>NUCLEOTIDE SEQUENCE</scope>
    <source>
        <strain evidence="2">Expedition CK06-06</strain>
    </source>
</reference>
<proteinExistence type="predicted"/>
<keyword evidence="1" id="KW-0812">Transmembrane</keyword>
<feature type="non-terminal residue" evidence="2">
    <location>
        <position position="1"/>
    </location>
</feature>
<keyword evidence="1" id="KW-0472">Membrane</keyword>
<feature type="non-terminal residue" evidence="2">
    <location>
        <position position="65"/>
    </location>
</feature>
<sequence length="65" mass="7381">KHLLSRQRVPLYPSQFLLFSLVFLFIALTVLVAMTRSLMSEKAELFLDKYLFGTAGKSFLLGLSL</sequence>
<organism evidence="2">
    <name type="scientific">marine sediment metagenome</name>
    <dbReference type="NCBI Taxonomy" id="412755"/>
    <lineage>
        <taxon>unclassified sequences</taxon>
        <taxon>metagenomes</taxon>
        <taxon>ecological metagenomes</taxon>
    </lineage>
</organism>
<dbReference type="AlphaFoldDB" id="X1SDK3"/>